<gene>
    <name evidence="2" type="ORF">NDU88_004628</name>
</gene>
<feature type="transmembrane region" description="Helical" evidence="1">
    <location>
        <begin position="12"/>
        <end position="36"/>
    </location>
</feature>
<evidence type="ECO:0000313" key="3">
    <source>
        <dbReference type="Proteomes" id="UP001066276"/>
    </source>
</evidence>
<proteinExistence type="predicted"/>
<accession>A0AAV7UHL7</accession>
<keyword evidence="1" id="KW-1133">Transmembrane helix</keyword>
<keyword evidence="1" id="KW-0812">Transmembrane</keyword>
<dbReference type="AlphaFoldDB" id="A0AAV7UHL7"/>
<sequence>MGICSNLGLDRIRLISLLRVLGYFLVVTVLIVADLLEKRDEKELKYVYNFIEGFPAYERQSKMLPVVHISSITLKDPVQIPAKEQCLIRGNVNPKVLKPVCSHFRAPHIVLGSPIGQRECH</sequence>
<dbReference type="Proteomes" id="UP001066276">
    <property type="component" value="Chromosome 3_1"/>
</dbReference>
<dbReference type="EMBL" id="JANPWB010000005">
    <property type="protein sequence ID" value="KAJ1187860.1"/>
    <property type="molecule type" value="Genomic_DNA"/>
</dbReference>
<evidence type="ECO:0000313" key="2">
    <source>
        <dbReference type="EMBL" id="KAJ1187860.1"/>
    </source>
</evidence>
<evidence type="ECO:0000256" key="1">
    <source>
        <dbReference type="SAM" id="Phobius"/>
    </source>
</evidence>
<keyword evidence="1" id="KW-0472">Membrane</keyword>
<protein>
    <submittedName>
        <fullName evidence="2">Uncharacterized protein</fullName>
    </submittedName>
</protein>
<reference evidence="2" key="1">
    <citation type="journal article" date="2022" name="bioRxiv">
        <title>Sequencing and chromosome-scale assembly of the giantPleurodeles waltlgenome.</title>
        <authorList>
            <person name="Brown T."/>
            <person name="Elewa A."/>
            <person name="Iarovenko S."/>
            <person name="Subramanian E."/>
            <person name="Araus A.J."/>
            <person name="Petzold A."/>
            <person name="Susuki M."/>
            <person name="Suzuki K.-i.T."/>
            <person name="Hayashi T."/>
            <person name="Toyoda A."/>
            <person name="Oliveira C."/>
            <person name="Osipova E."/>
            <person name="Leigh N.D."/>
            <person name="Simon A."/>
            <person name="Yun M.H."/>
        </authorList>
    </citation>
    <scope>NUCLEOTIDE SEQUENCE</scope>
    <source>
        <strain evidence="2">20211129_DDA</strain>
        <tissue evidence="2">Liver</tissue>
    </source>
</reference>
<name>A0AAV7UHL7_PLEWA</name>
<organism evidence="2 3">
    <name type="scientific">Pleurodeles waltl</name>
    <name type="common">Iberian ribbed newt</name>
    <dbReference type="NCBI Taxonomy" id="8319"/>
    <lineage>
        <taxon>Eukaryota</taxon>
        <taxon>Metazoa</taxon>
        <taxon>Chordata</taxon>
        <taxon>Craniata</taxon>
        <taxon>Vertebrata</taxon>
        <taxon>Euteleostomi</taxon>
        <taxon>Amphibia</taxon>
        <taxon>Batrachia</taxon>
        <taxon>Caudata</taxon>
        <taxon>Salamandroidea</taxon>
        <taxon>Salamandridae</taxon>
        <taxon>Pleurodelinae</taxon>
        <taxon>Pleurodeles</taxon>
    </lineage>
</organism>
<keyword evidence="3" id="KW-1185">Reference proteome</keyword>
<comment type="caution">
    <text evidence="2">The sequence shown here is derived from an EMBL/GenBank/DDBJ whole genome shotgun (WGS) entry which is preliminary data.</text>
</comment>